<dbReference type="PANTHER" id="PTHR34348">
    <property type="entry name" value="SURFEIT LOCUS PROTEIN 2"/>
    <property type="match status" value="1"/>
</dbReference>
<feature type="compositionally biased region" description="Basic and acidic residues" evidence="1">
    <location>
        <begin position="298"/>
        <end position="320"/>
    </location>
</feature>
<proteinExistence type="predicted"/>
<feature type="compositionally biased region" description="Basic and acidic residues" evidence="1">
    <location>
        <begin position="328"/>
        <end position="340"/>
    </location>
</feature>
<name>A0A0G4GEG1_9ALVE</name>
<accession>A0A0G4GEG1</accession>
<dbReference type="PANTHER" id="PTHR34348:SF1">
    <property type="entry name" value="SURFEIT LOCUS PROTEIN 2"/>
    <property type="match status" value="1"/>
</dbReference>
<dbReference type="InterPro" id="IPR008833">
    <property type="entry name" value="Surf2"/>
</dbReference>
<dbReference type="Pfam" id="PF05477">
    <property type="entry name" value="SURF2"/>
    <property type="match status" value="1"/>
</dbReference>
<organism evidence="2">
    <name type="scientific">Chromera velia CCMP2878</name>
    <dbReference type="NCBI Taxonomy" id="1169474"/>
    <lineage>
        <taxon>Eukaryota</taxon>
        <taxon>Sar</taxon>
        <taxon>Alveolata</taxon>
        <taxon>Colpodellida</taxon>
        <taxon>Chromeraceae</taxon>
        <taxon>Chromera</taxon>
    </lineage>
</organism>
<feature type="compositionally biased region" description="Basic and acidic residues" evidence="1">
    <location>
        <begin position="194"/>
        <end position="206"/>
    </location>
</feature>
<dbReference type="EMBL" id="CDMZ01001128">
    <property type="protein sequence ID" value="CEM27728.1"/>
    <property type="molecule type" value="Genomic_DNA"/>
</dbReference>
<feature type="compositionally biased region" description="Polar residues" evidence="1">
    <location>
        <begin position="281"/>
        <end position="292"/>
    </location>
</feature>
<feature type="region of interest" description="Disordered" evidence="1">
    <location>
        <begin position="133"/>
        <end position="363"/>
    </location>
</feature>
<evidence type="ECO:0000313" key="2">
    <source>
        <dbReference type="EMBL" id="CEM27728.1"/>
    </source>
</evidence>
<feature type="compositionally biased region" description="Acidic residues" evidence="1">
    <location>
        <begin position="224"/>
        <end position="264"/>
    </location>
</feature>
<sequence length="363" mass="41016">MGEDLHSFVQKHDDLQFKDNGKVHVITTGHDCPPRLEAVKEYLQSFKYKRAVELRGHDFSQYEPFIVQHKKKKGKLYSVLTGHTLNQLPSEVKAEIEGRRYKRAFAEYQEIEKKMEAKEEARKAKKEKRLAALAARGEGDGTTGDGDEDMGVADFDESDEDDEGEEEEDEEMEAAGEEEDEDRLRGKALARASFEQREKDRKEAFISKHVPKSLQGAALRQTEEKEEEDSEEEEEEEESMEEEDEDEGEDEEDEEEEEEEEEDASPPPPVEKHVEGKGNKVSLQSRQANQKAAPTPHQVDKKQNQRNGGTERKPFGEGERSAAGGKAAQRDPVKQKKQDSSKGSSAFLKGKKVNKGPGGKRLV</sequence>
<gene>
    <name evidence="2" type="ORF">Cvel_21496</name>
</gene>
<evidence type="ECO:0000256" key="1">
    <source>
        <dbReference type="SAM" id="MobiDB-lite"/>
    </source>
</evidence>
<protein>
    <submittedName>
        <fullName evidence="2">Uncharacterized protein</fullName>
    </submittedName>
</protein>
<dbReference type="VEuPathDB" id="CryptoDB:Cvel_21496"/>
<reference evidence="2" key="1">
    <citation type="submission" date="2014-11" db="EMBL/GenBank/DDBJ databases">
        <authorList>
            <person name="Otto D Thomas"/>
            <person name="Naeem Raeece"/>
        </authorList>
    </citation>
    <scope>NUCLEOTIDE SEQUENCE</scope>
</reference>
<dbReference type="AlphaFoldDB" id="A0A0G4GEG1"/>
<feature type="compositionally biased region" description="Acidic residues" evidence="1">
    <location>
        <begin position="145"/>
        <end position="181"/>
    </location>
</feature>